<feature type="signal peptide" evidence="7">
    <location>
        <begin position="1"/>
        <end position="48"/>
    </location>
</feature>
<dbReference type="SUPFAM" id="SSF49785">
    <property type="entry name" value="Galactose-binding domain-like"/>
    <property type="match status" value="1"/>
</dbReference>
<dbReference type="SUPFAM" id="SSF51011">
    <property type="entry name" value="Glycosyl hydrolase domain"/>
    <property type="match status" value="1"/>
</dbReference>
<feature type="domain" description="Fibronectin type-III" evidence="8">
    <location>
        <begin position="502"/>
        <end position="588"/>
    </location>
</feature>
<protein>
    <recommendedName>
        <fullName evidence="6">Alpha-galactosidase</fullName>
        <ecNumber evidence="6">3.2.1.22</ecNumber>
    </recommendedName>
    <alternativeName>
        <fullName evidence="6">Melibiase</fullName>
    </alternativeName>
</protein>
<dbReference type="InterPro" id="IPR017853">
    <property type="entry name" value="GH"/>
</dbReference>
<evidence type="ECO:0000313" key="10">
    <source>
        <dbReference type="EMBL" id="MFC1440827.1"/>
    </source>
</evidence>
<dbReference type="InterPro" id="IPR055240">
    <property type="entry name" value="CBM13-like"/>
</dbReference>
<comment type="similarity">
    <text evidence="1 6">Belongs to the glycosyl hydrolase 27 family.</text>
</comment>
<dbReference type="InterPro" id="IPR013785">
    <property type="entry name" value="Aldolase_TIM"/>
</dbReference>
<dbReference type="InterPro" id="IPR013780">
    <property type="entry name" value="Glyco_hydro_b"/>
</dbReference>
<evidence type="ECO:0000259" key="9">
    <source>
        <dbReference type="PROSITE" id="PS51175"/>
    </source>
</evidence>
<comment type="catalytic activity">
    <reaction evidence="6">
        <text>Hydrolysis of terminal, non-reducing alpha-D-galactose residues in alpha-D-galactosides, including galactose oligosaccharides, galactomannans and galactolipids.</text>
        <dbReference type="EC" id="3.2.1.22"/>
    </reaction>
</comment>
<reference evidence="10 11" key="1">
    <citation type="submission" date="2024-06" db="EMBL/GenBank/DDBJ databases">
        <authorList>
            <person name="Lee S.D."/>
        </authorList>
    </citation>
    <scope>NUCLEOTIDE SEQUENCE [LARGE SCALE GENOMIC DNA]</scope>
    <source>
        <strain evidence="10 11">N1-10</strain>
    </source>
</reference>
<dbReference type="Pfam" id="PF17801">
    <property type="entry name" value="Melibiase_C"/>
    <property type="match status" value="1"/>
</dbReference>
<keyword evidence="4 6" id="KW-0326">Glycosidase</keyword>
<evidence type="ECO:0000256" key="4">
    <source>
        <dbReference type="ARBA" id="ARBA00023295"/>
    </source>
</evidence>
<sequence>MAPPPAGPVRLRPTRTPFRRGLRSTLAPAVLTAAALVAAFAAPTTAVAAVPTAARTAAAPAPAAAPAAAPASHPSTVLAQKPYLGWSSWSLESTNYPGVNTTGSASWLTEAHILQQTDVVAAKLKSHGYQYVNIDAGWQNGFDGYGRPLANTTTFPDGIAHVADYVHGKGLKLGIYLAVGLDPKAYGTGTTPIYGAAGCTTKDIVYPDLRTTNGWNSAYKIDFSSSCAQAYIDSIADEFAGWGVDFLKLDGVGPGSFQGGANYDNTADVEAWSQALKQTGRPIQFTISWALSHNQADVWKANSNGWRIDTDVECYCGTLVTWNNSVKQRWNDVVQWIPDAGPGHWNNLDSLDVGNGAMDGLTDAERQSYATLWAIESAPLYSGDDLTKLDSYGLSLLTNDEVLAVDQAGTPATPVSQSSDQETWYTRNADGSYTVALFNLGSDPATTTANWSDLGISGSAAVRDLWSHQNLGQSNGSFSAALPAHGSRLLRITPAGSNKPTIPANVHGTASTSSSVSLAWAPSAAGSSAVTGYEVYTDGKKSVSVSGPSATVYGLGYSSTHTFTVLAVDRSGHRSAAGTPLTLTTKGSGGAVGYEAESSANTLTGNASIADCSNCSGGKKVGNLGGTGTLTFPDITVASAGTYLVDIAYVDGDSSRTVVVTVNGTSFKLPLSGTNNNDWGTPQTVTVPIQLKAGANSIEFGNPTDYVSDIDKITL</sequence>
<dbReference type="InterPro" id="IPR036116">
    <property type="entry name" value="FN3_sf"/>
</dbReference>
<dbReference type="InterPro" id="IPR008979">
    <property type="entry name" value="Galactose-bd-like_sf"/>
</dbReference>
<dbReference type="Pfam" id="PF16499">
    <property type="entry name" value="Melibiase_2"/>
    <property type="match status" value="2"/>
</dbReference>
<evidence type="ECO:0000256" key="5">
    <source>
        <dbReference type="ARBA" id="ARBA00023326"/>
    </source>
</evidence>
<dbReference type="InterPro" id="IPR002241">
    <property type="entry name" value="Glyco_hydro_27"/>
</dbReference>
<dbReference type="Pfam" id="PF22704">
    <property type="entry name" value="CBM13-like"/>
    <property type="match status" value="1"/>
</dbReference>
<keyword evidence="5" id="KW-0119">Carbohydrate metabolism</keyword>
<dbReference type="EC" id="3.2.1.22" evidence="6"/>
<dbReference type="PANTHER" id="PTHR11452:SF33">
    <property type="entry name" value="ALPHA-GALACTOSIDASE 2"/>
    <property type="match status" value="1"/>
</dbReference>
<dbReference type="Gene3D" id="3.20.20.70">
    <property type="entry name" value="Aldolase class I"/>
    <property type="match status" value="1"/>
</dbReference>
<evidence type="ECO:0000256" key="6">
    <source>
        <dbReference type="RuleBase" id="RU361168"/>
    </source>
</evidence>
<proteinExistence type="inferred from homology"/>
<keyword evidence="11" id="KW-1185">Reference proteome</keyword>
<evidence type="ECO:0000259" key="8">
    <source>
        <dbReference type="PROSITE" id="PS50853"/>
    </source>
</evidence>
<feature type="chain" id="PRO_5047302656" description="Alpha-galactosidase" evidence="7">
    <location>
        <begin position="49"/>
        <end position="715"/>
    </location>
</feature>
<dbReference type="InterPro" id="IPR003961">
    <property type="entry name" value="FN3_dom"/>
</dbReference>
<dbReference type="EMBL" id="JBEUKS010000007">
    <property type="protein sequence ID" value="MFC1440827.1"/>
    <property type="molecule type" value="Genomic_DNA"/>
</dbReference>
<dbReference type="SUPFAM" id="SSF51445">
    <property type="entry name" value="(Trans)glycosidases"/>
    <property type="match status" value="1"/>
</dbReference>
<dbReference type="Gene3D" id="2.60.40.1180">
    <property type="entry name" value="Golgi alpha-mannosidase II"/>
    <property type="match status" value="1"/>
</dbReference>
<dbReference type="SUPFAM" id="SSF49265">
    <property type="entry name" value="Fibronectin type III"/>
    <property type="match status" value="1"/>
</dbReference>
<keyword evidence="6" id="KW-1015">Disulfide bond</keyword>
<evidence type="ECO:0000256" key="3">
    <source>
        <dbReference type="ARBA" id="ARBA00022801"/>
    </source>
</evidence>
<evidence type="ECO:0000256" key="2">
    <source>
        <dbReference type="ARBA" id="ARBA00022729"/>
    </source>
</evidence>
<evidence type="ECO:0000256" key="1">
    <source>
        <dbReference type="ARBA" id="ARBA00009743"/>
    </source>
</evidence>
<keyword evidence="5" id="KW-0624">Polysaccharide degradation</keyword>
<gene>
    <name evidence="10" type="ORF">ABUW04_21440</name>
</gene>
<comment type="caution">
    <text evidence="10">The sequence shown here is derived from an EMBL/GenBank/DDBJ whole genome shotgun (WGS) entry which is preliminary data.</text>
</comment>
<dbReference type="Gene3D" id="2.60.120.260">
    <property type="entry name" value="Galactose-binding domain-like"/>
    <property type="match status" value="1"/>
</dbReference>
<dbReference type="InterPro" id="IPR013783">
    <property type="entry name" value="Ig-like_fold"/>
</dbReference>
<dbReference type="Proteomes" id="UP001592581">
    <property type="component" value="Unassembled WGS sequence"/>
</dbReference>
<dbReference type="PROSITE" id="PS50853">
    <property type="entry name" value="FN3"/>
    <property type="match status" value="1"/>
</dbReference>
<feature type="domain" description="CBM6" evidence="9">
    <location>
        <begin position="592"/>
        <end position="715"/>
    </location>
</feature>
<dbReference type="InterPro" id="IPR005084">
    <property type="entry name" value="CBM6"/>
</dbReference>
<dbReference type="CDD" id="cd04081">
    <property type="entry name" value="CBM35_galactosidase-like"/>
    <property type="match status" value="1"/>
</dbReference>
<dbReference type="InterPro" id="IPR041233">
    <property type="entry name" value="Melibiase_C"/>
</dbReference>
<dbReference type="Gene3D" id="2.60.40.10">
    <property type="entry name" value="Immunoglobulins"/>
    <property type="match status" value="1"/>
</dbReference>
<dbReference type="CDD" id="cd00063">
    <property type="entry name" value="FN3"/>
    <property type="match status" value="1"/>
</dbReference>
<keyword evidence="3 6" id="KW-0378">Hydrolase</keyword>
<evidence type="ECO:0000256" key="7">
    <source>
        <dbReference type="SAM" id="SignalP"/>
    </source>
</evidence>
<dbReference type="RefSeq" id="WP_380566259.1">
    <property type="nucleotide sequence ID" value="NZ_JBEUKS010000007.1"/>
</dbReference>
<dbReference type="CDD" id="cd14792">
    <property type="entry name" value="GH27"/>
    <property type="match status" value="1"/>
</dbReference>
<organism evidence="10 11">
    <name type="scientific">Streptacidiphilus jeojiensis</name>
    <dbReference type="NCBI Taxonomy" id="3229225"/>
    <lineage>
        <taxon>Bacteria</taxon>
        <taxon>Bacillati</taxon>
        <taxon>Actinomycetota</taxon>
        <taxon>Actinomycetes</taxon>
        <taxon>Kitasatosporales</taxon>
        <taxon>Streptomycetaceae</taxon>
        <taxon>Streptacidiphilus</taxon>
    </lineage>
</organism>
<keyword evidence="2 7" id="KW-0732">Signal</keyword>
<dbReference type="PROSITE" id="PS51175">
    <property type="entry name" value="CBM6"/>
    <property type="match status" value="1"/>
</dbReference>
<accession>A0ABV6XSA9</accession>
<dbReference type="PANTHER" id="PTHR11452">
    <property type="entry name" value="ALPHA-GALACTOSIDASE/ALPHA-N-ACETYLGALACTOSAMINIDASE"/>
    <property type="match status" value="1"/>
</dbReference>
<dbReference type="PRINTS" id="PR00740">
    <property type="entry name" value="GLHYDRLASE27"/>
</dbReference>
<dbReference type="SMART" id="SM00060">
    <property type="entry name" value="FN3"/>
    <property type="match status" value="1"/>
</dbReference>
<evidence type="ECO:0000313" key="11">
    <source>
        <dbReference type="Proteomes" id="UP001592581"/>
    </source>
</evidence>
<name>A0ABV6XSA9_9ACTN</name>
<dbReference type="Pfam" id="PF00041">
    <property type="entry name" value="fn3"/>
    <property type="match status" value="1"/>
</dbReference>